<dbReference type="AlphaFoldDB" id="A0A5D0MI57"/>
<dbReference type="Proteomes" id="UP000324143">
    <property type="component" value="Unassembled WGS sequence"/>
</dbReference>
<organism evidence="2 3">
    <name type="scientific">Candidatus Mcinerneyibacterium aminivorans</name>
    <dbReference type="NCBI Taxonomy" id="2703815"/>
    <lineage>
        <taxon>Bacteria</taxon>
        <taxon>Candidatus Macinerneyibacteriota</taxon>
        <taxon>Candidatus Mcinerneyibacteria</taxon>
        <taxon>Candidatus Mcinerneyibacteriales</taxon>
        <taxon>Candidatus Mcinerneyibacteriaceae</taxon>
        <taxon>Candidatus Mcinerneyibacterium</taxon>
    </lineage>
</organism>
<gene>
    <name evidence="2" type="ORF">FXF47_07065</name>
</gene>
<accession>A0A5D0MI57</accession>
<dbReference type="GO" id="GO:0005524">
    <property type="term" value="F:ATP binding"/>
    <property type="evidence" value="ECO:0007669"/>
    <property type="project" value="UniProtKB-KW"/>
</dbReference>
<dbReference type="Pfam" id="PF02518">
    <property type="entry name" value="HATPase_c"/>
    <property type="match status" value="1"/>
</dbReference>
<evidence type="ECO:0000313" key="3">
    <source>
        <dbReference type="Proteomes" id="UP000324143"/>
    </source>
</evidence>
<dbReference type="Gene3D" id="3.30.565.10">
    <property type="entry name" value="Histidine kinase-like ATPase, C-terminal domain"/>
    <property type="match status" value="1"/>
</dbReference>
<comment type="caution">
    <text evidence="2">The sequence shown here is derived from an EMBL/GenBank/DDBJ whole genome shotgun (WGS) entry which is preliminary data.</text>
</comment>
<dbReference type="InterPro" id="IPR036890">
    <property type="entry name" value="HATPase_C_sf"/>
</dbReference>
<name>A0A5D0MI57_9BACT</name>
<reference evidence="2" key="1">
    <citation type="submission" date="2019-08" db="EMBL/GenBank/DDBJ databases">
        <title>Genomic characterization of a novel candidate phylum (ARYD3) from a high temperature, high salinity tertiary oil reservoir in north central Oklahoma, USA.</title>
        <authorList>
            <person name="Youssef N.H."/>
            <person name="Yadav A."/>
            <person name="Elshahed M.S."/>
        </authorList>
    </citation>
    <scope>NUCLEOTIDE SEQUENCE [LARGE SCALE GENOMIC DNA]</scope>
    <source>
        <strain evidence="2">ARYD3</strain>
    </source>
</reference>
<keyword evidence="2" id="KW-0547">Nucleotide-binding</keyword>
<evidence type="ECO:0000259" key="1">
    <source>
        <dbReference type="Pfam" id="PF02518"/>
    </source>
</evidence>
<sequence length="183" mass="20773">MMPELSMHIMDIIENGISAGAYHIDLFIEEYIKRDLLIITIIDNGKGMDVHTIENALEAAYSTKEGKGWGFGIPLFKQTAEHCNGFFEITSKEKMFTKVIAQMELSNIDRPPFGDLVASIVSIITGHPDIDLYMLVRKEDQKYEFDTRIIREVIGDINLATPSVLEYIRKDINEGLEEIAFVD</sequence>
<keyword evidence="3" id="KW-1185">Reference proteome</keyword>
<evidence type="ECO:0000313" key="2">
    <source>
        <dbReference type="EMBL" id="TYB30938.1"/>
    </source>
</evidence>
<dbReference type="SUPFAM" id="SSF55874">
    <property type="entry name" value="ATPase domain of HSP90 chaperone/DNA topoisomerase II/histidine kinase"/>
    <property type="match status" value="1"/>
</dbReference>
<protein>
    <submittedName>
        <fullName evidence="2">ATP-binding protein</fullName>
    </submittedName>
</protein>
<keyword evidence="2" id="KW-0067">ATP-binding</keyword>
<feature type="domain" description="Histidine kinase/HSP90-like ATPase" evidence="1">
    <location>
        <begin position="9"/>
        <end position="104"/>
    </location>
</feature>
<proteinExistence type="predicted"/>
<dbReference type="InterPro" id="IPR003594">
    <property type="entry name" value="HATPase_dom"/>
</dbReference>
<dbReference type="EMBL" id="VSIX01000065">
    <property type="protein sequence ID" value="TYB30938.1"/>
    <property type="molecule type" value="Genomic_DNA"/>
</dbReference>